<dbReference type="InterPro" id="IPR005828">
    <property type="entry name" value="MFS_sugar_transport-like"/>
</dbReference>
<keyword evidence="3 7" id="KW-0813">Transport</keyword>
<evidence type="ECO:0000256" key="5">
    <source>
        <dbReference type="ARBA" id="ARBA00022989"/>
    </source>
</evidence>
<feature type="transmembrane region" description="Helical" evidence="9">
    <location>
        <begin position="140"/>
        <end position="160"/>
    </location>
</feature>
<accession>A0ABR1F1W6</accession>
<keyword evidence="12" id="KW-1185">Reference proteome</keyword>
<feature type="transmembrane region" description="Helical" evidence="9">
    <location>
        <begin position="181"/>
        <end position="200"/>
    </location>
</feature>
<dbReference type="PANTHER" id="PTHR48022:SF24">
    <property type="entry name" value="HEXOSE TRANSPORTER PROTEIN (AFU_ORTHOLOGUE AFUA_8G04480)"/>
    <property type="match status" value="1"/>
</dbReference>
<feature type="transmembrane region" description="Helical" evidence="9">
    <location>
        <begin position="465"/>
        <end position="484"/>
    </location>
</feature>
<dbReference type="PANTHER" id="PTHR48022">
    <property type="entry name" value="PLASTIDIC GLUCOSE TRANSPORTER 4"/>
    <property type="match status" value="1"/>
</dbReference>
<dbReference type="GeneID" id="90038754"/>
<dbReference type="SUPFAM" id="SSF103473">
    <property type="entry name" value="MFS general substrate transporter"/>
    <property type="match status" value="1"/>
</dbReference>
<evidence type="ECO:0000313" key="12">
    <source>
        <dbReference type="Proteomes" id="UP001498771"/>
    </source>
</evidence>
<feature type="transmembrane region" description="Helical" evidence="9">
    <location>
        <begin position="335"/>
        <end position="357"/>
    </location>
</feature>
<dbReference type="InterPro" id="IPR036259">
    <property type="entry name" value="MFS_trans_sf"/>
</dbReference>
<keyword evidence="5 9" id="KW-1133">Transmembrane helix</keyword>
<proteinExistence type="inferred from homology"/>
<feature type="transmembrane region" description="Helical" evidence="9">
    <location>
        <begin position="364"/>
        <end position="385"/>
    </location>
</feature>
<feature type="transmembrane region" description="Helical" evidence="9">
    <location>
        <begin position="117"/>
        <end position="134"/>
    </location>
</feature>
<dbReference type="Gene3D" id="1.20.1250.20">
    <property type="entry name" value="MFS general substrate transporter like domains"/>
    <property type="match status" value="1"/>
</dbReference>
<dbReference type="InterPro" id="IPR050360">
    <property type="entry name" value="MFS_Sugar_Transporters"/>
</dbReference>
<feature type="region of interest" description="Disordered" evidence="8">
    <location>
        <begin position="1"/>
        <end position="25"/>
    </location>
</feature>
<evidence type="ECO:0000256" key="6">
    <source>
        <dbReference type="ARBA" id="ARBA00023136"/>
    </source>
</evidence>
<keyword evidence="4 9" id="KW-0812">Transmembrane</keyword>
<comment type="caution">
    <text evidence="11">The sequence shown here is derived from an EMBL/GenBank/DDBJ whole genome shotgun (WGS) entry which is preliminary data.</text>
</comment>
<feature type="transmembrane region" description="Helical" evidence="9">
    <location>
        <begin position="405"/>
        <end position="423"/>
    </location>
</feature>
<feature type="domain" description="Major facilitator superfamily (MFS) profile" evidence="10">
    <location>
        <begin position="48"/>
        <end position="488"/>
    </location>
</feature>
<organism evidence="11 12">
    <name type="scientific">Myxozyma melibiosi</name>
    <dbReference type="NCBI Taxonomy" id="54550"/>
    <lineage>
        <taxon>Eukaryota</taxon>
        <taxon>Fungi</taxon>
        <taxon>Dikarya</taxon>
        <taxon>Ascomycota</taxon>
        <taxon>Saccharomycotina</taxon>
        <taxon>Lipomycetes</taxon>
        <taxon>Lipomycetales</taxon>
        <taxon>Lipomycetaceae</taxon>
        <taxon>Myxozyma</taxon>
    </lineage>
</organism>
<evidence type="ECO:0000256" key="8">
    <source>
        <dbReference type="SAM" id="MobiDB-lite"/>
    </source>
</evidence>
<comment type="subcellular location">
    <subcellularLocation>
        <location evidence="1">Membrane</location>
        <topology evidence="1">Multi-pass membrane protein</topology>
    </subcellularLocation>
</comment>
<evidence type="ECO:0000313" key="11">
    <source>
        <dbReference type="EMBL" id="KAK7203835.1"/>
    </source>
</evidence>
<reference evidence="11 12" key="1">
    <citation type="submission" date="2024-03" db="EMBL/GenBank/DDBJ databases">
        <title>Genome-scale model development and genomic sequencing of the oleaginous clade Lipomyces.</title>
        <authorList>
            <consortium name="Lawrence Berkeley National Laboratory"/>
            <person name="Czajka J.J."/>
            <person name="Han Y."/>
            <person name="Kim J."/>
            <person name="Mondo S.J."/>
            <person name="Hofstad B.A."/>
            <person name="Robles A."/>
            <person name="Haridas S."/>
            <person name="Riley R."/>
            <person name="LaButti K."/>
            <person name="Pangilinan J."/>
            <person name="Andreopoulos W."/>
            <person name="Lipzen A."/>
            <person name="Yan J."/>
            <person name="Wang M."/>
            <person name="Ng V."/>
            <person name="Grigoriev I.V."/>
            <person name="Spatafora J.W."/>
            <person name="Magnuson J.K."/>
            <person name="Baker S.E."/>
            <person name="Pomraning K.R."/>
        </authorList>
    </citation>
    <scope>NUCLEOTIDE SEQUENCE [LARGE SCALE GENOMIC DNA]</scope>
    <source>
        <strain evidence="11 12">Phaff 52-87</strain>
    </source>
</reference>
<dbReference type="Proteomes" id="UP001498771">
    <property type="component" value="Unassembled WGS sequence"/>
</dbReference>
<evidence type="ECO:0000256" key="3">
    <source>
        <dbReference type="ARBA" id="ARBA00022448"/>
    </source>
</evidence>
<feature type="transmembrane region" description="Helical" evidence="9">
    <location>
        <begin position="42"/>
        <end position="61"/>
    </location>
</feature>
<keyword evidence="6 9" id="KW-0472">Membrane</keyword>
<evidence type="ECO:0000259" key="10">
    <source>
        <dbReference type="PROSITE" id="PS50850"/>
    </source>
</evidence>
<dbReference type="NCBIfam" id="TIGR00879">
    <property type="entry name" value="SP"/>
    <property type="match status" value="1"/>
</dbReference>
<dbReference type="EMBL" id="JBBJBU010000010">
    <property type="protein sequence ID" value="KAK7203835.1"/>
    <property type="molecule type" value="Genomic_DNA"/>
</dbReference>
<dbReference type="Pfam" id="PF00083">
    <property type="entry name" value="Sugar_tr"/>
    <property type="match status" value="1"/>
</dbReference>
<gene>
    <name evidence="11" type="ORF">BZA70DRAFT_282196</name>
</gene>
<feature type="compositionally biased region" description="Basic and acidic residues" evidence="8">
    <location>
        <begin position="1"/>
        <end position="20"/>
    </location>
</feature>
<comment type="similarity">
    <text evidence="2 7">Belongs to the major facilitator superfamily. Sugar transporter (TC 2.A.1.1) family.</text>
</comment>
<protein>
    <submittedName>
        <fullName evidence="11">General substrate transporter</fullName>
    </submittedName>
</protein>
<evidence type="ECO:0000256" key="7">
    <source>
        <dbReference type="RuleBase" id="RU003346"/>
    </source>
</evidence>
<name>A0ABR1F1W6_9ASCO</name>
<dbReference type="InterPro" id="IPR003663">
    <property type="entry name" value="Sugar/inositol_transpt"/>
</dbReference>
<dbReference type="PROSITE" id="PS50850">
    <property type="entry name" value="MFS"/>
    <property type="match status" value="1"/>
</dbReference>
<dbReference type="InterPro" id="IPR005829">
    <property type="entry name" value="Sugar_transporter_CS"/>
</dbReference>
<evidence type="ECO:0000256" key="9">
    <source>
        <dbReference type="SAM" id="Phobius"/>
    </source>
</evidence>
<feature type="transmembrane region" description="Helical" evidence="9">
    <location>
        <begin position="206"/>
        <end position="229"/>
    </location>
</feature>
<evidence type="ECO:0000256" key="2">
    <source>
        <dbReference type="ARBA" id="ARBA00010992"/>
    </source>
</evidence>
<sequence>MNLSDTKEDFAVDSHQEHADGPPTLDDVIPHHSRPWYYTRSLLWLNFLLLVPILSSSATGFDSSMLNGLQSQTQWAEYFDHPSGYRLGHLSCGPTYGTILGVFPGGYIADRWGRKRGILVGALIAAAASAIQAASQSYGMFLAARVLIGVGSSIAIISSPSLLSELSYPTHRAAMTTAYNIMWYGGATLAAWVTYGTYWMGDSNQWSWRIPSVLQGFFPLCQLALVHWLPESPRFLIFHDRIDEARRILVAFHADGDEHSPLVDYELSEIIQTLELEKENKKLGFGVLFASENRRRAFIAVMMPFMQQMSGNGLVSYYLSLVLTSIGISSASEQLMINGCLCIYNWVIAIALINTVTKFGRRTLLLLSTSLMLLTFVLWTVLSALNEERQYQDKALARGVLAVIFLYYFAYNIGLLGLPYLYLTEVLPYYIRSQGLSLGQFTGACTGIYNAYINSIAMSAISWRYYTVYCAIIFFEFLTVFFMFPETKGATLEESSVAFELNLRSGSVHEGLDLEDLEDLENLKGLARKS</sequence>
<dbReference type="RefSeq" id="XP_064766868.1">
    <property type="nucleotide sequence ID" value="XM_064913242.1"/>
</dbReference>
<dbReference type="PROSITE" id="PS00216">
    <property type="entry name" value="SUGAR_TRANSPORT_1"/>
    <property type="match status" value="1"/>
</dbReference>
<dbReference type="InterPro" id="IPR020846">
    <property type="entry name" value="MFS_dom"/>
</dbReference>
<evidence type="ECO:0000256" key="4">
    <source>
        <dbReference type="ARBA" id="ARBA00022692"/>
    </source>
</evidence>
<evidence type="ECO:0000256" key="1">
    <source>
        <dbReference type="ARBA" id="ARBA00004141"/>
    </source>
</evidence>